<evidence type="ECO:0000313" key="5">
    <source>
        <dbReference type="Proteomes" id="UP000256585"/>
    </source>
</evidence>
<dbReference type="KEGG" id="mphc:DMC14_000145"/>
<dbReference type="SUPFAM" id="SSF64182">
    <property type="entry name" value="DHH phosphoesterases"/>
    <property type="match status" value="1"/>
</dbReference>
<proteinExistence type="predicted"/>
<gene>
    <name evidence="4" type="ORF">DMC14_000145</name>
</gene>
<evidence type="ECO:0000259" key="2">
    <source>
        <dbReference type="Pfam" id="PF01368"/>
    </source>
</evidence>
<organism evidence="4 5">
    <name type="scientific">Metamycoplasma phocicerebrale</name>
    <dbReference type="NCBI Taxonomy" id="142649"/>
    <lineage>
        <taxon>Bacteria</taxon>
        <taxon>Bacillati</taxon>
        <taxon>Mycoplasmatota</taxon>
        <taxon>Mycoplasmoidales</taxon>
        <taxon>Metamycoplasmataceae</taxon>
        <taxon>Metamycoplasma</taxon>
    </lineage>
</organism>
<dbReference type="Pfam" id="PF01368">
    <property type="entry name" value="DHH"/>
    <property type="match status" value="1"/>
</dbReference>
<accession>A0A3Q9V2N2</accession>
<reference evidence="4" key="1">
    <citation type="submission" date="2019-03" db="EMBL/GenBank/DDBJ databases">
        <title>Draft Sequence and Annotation of the Mycoplasma phocicerebrale Strain 1049T Genome.</title>
        <authorList>
            <person name="Frasca S.Jr."/>
            <person name="Kutish G.F."/>
            <person name="Castellanos Gell J."/>
            <person name="Michaels D.L."/>
            <person name="Brown D.R."/>
        </authorList>
    </citation>
    <scope>NUCLEOTIDE SEQUENCE</scope>
    <source>
        <strain evidence="4">1049</strain>
    </source>
</reference>
<evidence type="ECO:0008006" key="6">
    <source>
        <dbReference type="Google" id="ProtNLM"/>
    </source>
</evidence>
<dbReference type="InterPro" id="IPR003156">
    <property type="entry name" value="DHHA1_dom"/>
</dbReference>
<feature type="domain" description="DHHA1" evidence="3">
    <location>
        <begin position="564"/>
        <end position="644"/>
    </location>
</feature>
<dbReference type="PANTHER" id="PTHR47618">
    <property type="entry name" value="BIFUNCTIONAL OLIGORIBONUCLEASE AND PAP PHOSPHATASE NRNA"/>
    <property type="match status" value="1"/>
</dbReference>
<dbReference type="Pfam" id="PF02272">
    <property type="entry name" value="DHHA1"/>
    <property type="match status" value="1"/>
</dbReference>
<dbReference type="RefSeq" id="WP_116171955.1">
    <property type="nucleotide sequence ID" value="NZ_CP033058.2"/>
</dbReference>
<dbReference type="EMBL" id="CP033058">
    <property type="protein sequence ID" value="AZZ65227.1"/>
    <property type="molecule type" value="Genomic_DNA"/>
</dbReference>
<keyword evidence="1" id="KW-0472">Membrane</keyword>
<feature type="transmembrane region" description="Helical" evidence="1">
    <location>
        <begin position="39"/>
        <end position="60"/>
    </location>
</feature>
<evidence type="ECO:0000313" key="4">
    <source>
        <dbReference type="EMBL" id="AZZ65227.1"/>
    </source>
</evidence>
<dbReference type="InterPro" id="IPR001667">
    <property type="entry name" value="DDH_dom"/>
</dbReference>
<feature type="transmembrane region" description="Helical" evidence="1">
    <location>
        <begin position="12"/>
        <end position="33"/>
    </location>
</feature>
<keyword evidence="1" id="KW-1133">Transmembrane helix</keyword>
<protein>
    <recommendedName>
        <fullName evidence="6">GGDEF domain-containing protein</fullName>
    </recommendedName>
</protein>
<dbReference type="Proteomes" id="UP000256585">
    <property type="component" value="Chromosome"/>
</dbReference>
<dbReference type="PANTHER" id="PTHR47618:SF2">
    <property type="entry name" value="CYCLIC-DI-AMP PHOSPHODIESTERASE GDPP"/>
    <property type="match status" value="1"/>
</dbReference>
<dbReference type="PIRSF" id="PIRSF026583">
    <property type="entry name" value="YybT"/>
    <property type="match status" value="1"/>
</dbReference>
<evidence type="ECO:0000256" key="1">
    <source>
        <dbReference type="SAM" id="Phobius"/>
    </source>
</evidence>
<name>A0A3Q9V2N2_9BACT</name>
<dbReference type="InterPro" id="IPR051319">
    <property type="entry name" value="Oligoribo/pAp-PDE_c-di-AMP_PDE"/>
</dbReference>
<sequence length="654" mass="74067">MKNEKREITLLIVQIFTLFILPTIVFFVGIFQFPEKAKIAVIVLYSILIIALGAYLIFIIKQYLKNTSLSNRTLNQYIQNEVSQYGIGTMIFLNNGKITWATNFILSRFGDSVIGKNIRDVFQINELDSIQKNFNYKKDEYEYEVHVSFEKNVLSVKDITVQANLLNNFKSQRVVFGELHIDNINLYQMTLSQEEIYKIYSKLGVFFDEIAKKYDIIYHQYDNGRFFVLTTHETLEIFEKNGFKDFLEVGNKKIHKGLNLTLSGGFSYGSFKFETLDKLSKDALLQSKTRGGNQITVLTKNEKPRFYGSVSEIDINMSRTNVAYITNVLINKLNSENIEKVIVYGHKQADLDALGSTWGIYKLAKGYNKTAYIQNKTFDETTKKIYNQMSNAEKQVFISPDEATSLNDKNTLVVICDTSDETRIENTSAFNKIEKENIIVIDHHRIGLNPEYAFRENLYIDSSSSSASEIVTEIIALSNNKDKIDETAAQHLLDGIYLDTNNFQKQTSSKTFSAAALLQAWGAKISISVESLKMNSEVYGKIKKLLSNLAEVKPGYFLAYNNSIIVSPDIISMAADEILRVSDRKAAFVVGKLESNRCKMSARGINTNVQVIAEIVNGGGHFGSAAAETEEDMELFVDNIKQAIVSVKNESYNN</sequence>
<dbReference type="Gene3D" id="3.90.1640.10">
    <property type="entry name" value="inorganic pyrophosphatase (n-terminal core)"/>
    <property type="match status" value="1"/>
</dbReference>
<dbReference type="Gene3D" id="3.30.450.20">
    <property type="entry name" value="PAS domain"/>
    <property type="match status" value="1"/>
</dbReference>
<dbReference type="GO" id="GO:0003676">
    <property type="term" value="F:nucleic acid binding"/>
    <property type="evidence" value="ECO:0007669"/>
    <property type="project" value="InterPro"/>
</dbReference>
<evidence type="ECO:0000259" key="3">
    <source>
        <dbReference type="Pfam" id="PF02272"/>
    </source>
</evidence>
<dbReference type="Gene3D" id="3.10.310.30">
    <property type="match status" value="1"/>
</dbReference>
<dbReference type="Pfam" id="PF24898">
    <property type="entry name" value="GGDEF_GdpP"/>
    <property type="match status" value="1"/>
</dbReference>
<dbReference type="AlphaFoldDB" id="A0A3Q9V2N2"/>
<dbReference type="OrthoDB" id="9759476at2"/>
<feature type="domain" description="DDH" evidence="2">
    <location>
        <begin position="340"/>
        <end position="496"/>
    </location>
</feature>
<keyword evidence="5" id="KW-1185">Reference proteome</keyword>
<dbReference type="InterPro" id="IPR014528">
    <property type="entry name" value="GdpP/PdeA"/>
</dbReference>
<dbReference type="InterPro" id="IPR038763">
    <property type="entry name" value="DHH_sf"/>
</dbReference>
<keyword evidence="1" id="KW-0812">Transmembrane</keyword>